<dbReference type="PANTHER" id="PTHR45947">
    <property type="entry name" value="SULFOQUINOVOSYL TRANSFERASE SQD2"/>
    <property type="match status" value="1"/>
</dbReference>
<dbReference type="InterPro" id="IPR050194">
    <property type="entry name" value="Glycosyltransferase_grp1"/>
</dbReference>
<keyword evidence="2 4" id="KW-0808">Transferase</keyword>
<evidence type="ECO:0000313" key="4">
    <source>
        <dbReference type="EMBL" id="PRY17780.1"/>
    </source>
</evidence>
<keyword evidence="5" id="KW-1185">Reference proteome</keyword>
<dbReference type="InterPro" id="IPR028098">
    <property type="entry name" value="Glyco_trans_4-like_N"/>
</dbReference>
<keyword evidence="1" id="KW-0328">Glycosyltransferase</keyword>
<evidence type="ECO:0000259" key="3">
    <source>
        <dbReference type="Pfam" id="PF13579"/>
    </source>
</evidence>
<gene>
    <name evidence="4" type="ORF">CLV37_10115</name>
</gene>
<name>A0A2T0R9G2_9ACTN</name>
<dbReference type="Gene3D" id="3.40.50.2000">
    <property type="entry name" value="Glycogen Phosphorylase B"/>
    <property type="match status" value="2"/>
</dbReference>
<sequence length="352" mass="35798">MAATGPVLFVLGSSAGGVGRHVAALCRRLRAEGVDVRVAAPADTLRRFAFGVPATPVEIGPTVDPVRDLGAARALRRAAAAVPGVLVHAHGVRAGFVAALALPRRTPLVVTLHNAVLGRGARARLGLAVLARVCRRADVVLGVSGDLVAQAHRLGAGVVDRALVPAPALAPGDAARGRAVLGEGPVALAVARLAPQKGLGTLLEAAGRSGVRVAVAGDGPLHDELAARVRAGDLPVQLLGRRDDVADLLAATDVALSASVWEGQPVFVQEALRAGVPLVATDAGGTREVTGDAALLVPVGDATALAEALARLVADPVERGVRAERSRQRAAQLPTEDDLLEQVRRVHAAARG</sequence>
<dbReference type="PANTHER" id="PTHR45947:SF3">
    <property type="entry name" value="SULFOQUINOVOSYL TRANSFERASE SQD2"/>
    <property type="match status" value="1"/>
</dbReference>
<dbReference type="EMBL" id="PVZF01000001">
    <property type="protein sequence ID" value="PRY17780.1"/>
    <property type="molecule type" value="Genomic_DNA"/>
</dbReference>
<dbReference type="Pfam" id="PF13692">
    <property type="entry name" value="Glyco_trans_1_4"/>
    <property type="match status" value="1"/>
</dbReference>
<evidence type="ECO:0000313" key="5">
    <source>
        <dbReference type="Proteomes" id="UP000238083"/>
    </source>
</evidence>
<dbReference type="GO" id="GO:1901137">
    <property type="term" value="P:carbohydrate derivative biosynthetic process"/>
    <property type="evidence" value="ECO:0007669"/>
    <property type="project" value="UniProtKB-ARBA"/>
</dbReference>
<comment type="caution">
    <text evidence="4">The sequence shown here is derived from an EMBL/GenBank/DDBJ whole genome shotgun (WGS) entry which is preliminary data.</text>
</comment>
<organism evidence="4 5">
    <name type="scientific">Kineococcus rhizosphaerae</name>
    <dbReference type="NCBI Taxonomy" id="559628"/>
    <lineage>
        <taxon>Bacteria</taxon>
        <taxon>Bacillati</taxon>
        <taxon>Actinomycetota</taxon>
        <taxon>Actinomycetes</taxon>
        <taxon>Kineosporiales</taxon>
        <taxon>Kineosporiaceae</taxon>
        <taxon>Kineococcus</taxon>
    </lineage>
</organism>
<dbReference type="GO" id="GO:0016758">
    <property type="term" value="F:hexosyltransferase activity"/>
    <property type="evidence" value="ECO:0007669"/>
    <property type="project" value="TreeGrafter"/>
</dbReference>
<dbReference type="AlphaFoldDB" id="A0A2T0R9G2"/>
<accession>A0A2T0R9G2</accession>
<dbReference type="RefSeq" id="WP_211298263.1">
    <property type="nucleotide sequence ID" value="NZ_PVZF01000001.1"/>
</dbReference>
<dbReference type="Pfam" id="PF13579">
    <property type="entry name" value="Glyco_trans_4_4"/>
    <property type="match status" value="1"/>
</dbReference>
<evidence type="ECO:0000256" key="2">
    <source>
        <dbReference type="ARBA" id="ARBA00022679"/>
    </source>
</evidence>
<proteinExistence type="predicted"/>
<dbReference type="CDD" id="cd03801">
    <property type="entry name" value="GT4_PimA-like"/>
    <property type="match status" value="1"/>
</dbReference>
<feature type="domain" description="Glycosyltransferase subfamily 4-like N-terminal" evidence="3">
    <location>
        <begin position="16"/>
        <end position="165"/>
    </location>
</feature>
<protein>
    <submittedName>
        <fullName evidence="4">Glycosyltransferase involved in cell wall biosynthesis</fullName>
    </submittedName>
</protein>
<dbReference type="SUPFAM" id="SSF53756">
    <property type="entry name" value="UDP-Glycosyltransferase/glycogen phosphorylase"/>
    <property type="match status" value="1"/>
</dbReference>
<evidence type="ECO:0000256" key="1">
    <source>
        <dbReference type="ARBA" id="ARBA00022676"/>
    </source>
</evidence>
<reference evidence="4 5" key="1">
    <citation type="submission" date="2018-03" db="EMBL/GenBank/DDBJ databases">
        <title>Genomic Encyclopedia of Archaeal and Bacterial Type Strains, Phase II (KMG-II): from individual species to whole genera.</title>
        <authorList>
            <person name="Goeker M."/>
        </authorList>
    </citation>
    <scope>NUCLEOTIDE SEQUENCE [LARGE SCALE GENOMIC DNA]</scope>
    <source>
        <strain evidence="4 5">DSM 19711</strain>
    </source>
</reference>
<dbReference type="Proteomes" id="UP000238083">
    <property type="component" value="Unassembled WGS sequence"/>
</dbReference>